<sequence length="355" mass="40571">MSGIIGHTMYAILAGKAATQKKLPIVPVIYRNYASYLAGSYLGCDIQIMPEAVCVDTGQEVGFGTAPLNQSPLTGGEVKPWLLKFETREYRPREIHRQFYGRAHLVFGWTPAERKNTVPWDHLPDYAAMVFQDAKDLYGPGERKLAYLFGWLAHIVGDSLIKSVRSGITLDMLGGKYTPANRPIQDLVTFHEVGRKELRLDWYNLLTDLAETPIEPVQLHYMRVGQPRGMLAADFPDAWAPQYEPLLLRVLEENRRYQKIRNPRLIKKYALIQSGTSWKCDEELSRKTGGLTYKEMVEAADRAQFRHALWEMGEAIVVLFEQVIERVPYLQTLPNATKPTWDEITARWKKSKSSK</sequence>
<reference evidence="1 2" key="1">
    <citation type="submission" date="2019-03" db="EMBL/GenBank/DDBJ databases">
        <title>Deep-cultivation of Planctomycetes and their phenomic and genomic characterization uncovers novel biology.</title>
        <authorList>
            <person name="Wiegand S."/>
            <person name="Jogler M."/>
            <person name="Boedeker C."/>
            <person name="Pinto D."/>
            <person name="Vollmers J."/>
            <person name="Rivas-Marin E."/>
            <person name="Kohn T."/>
            <person name="Peeters S.H."/>
            <person name="Heuer A."/>
            <person name="Rast P."/>
            <person name="Oberbeckmann S."/>
            <person name="Bunk B."/>
            <person name="Jeske O."/>
            <person name="Meyerdierks A."/>
            <person name="Storesund J.E."/>
            <person name="Kallscheuer N."/>
            <person name="Luecker S."/>
            <person name="Lage O.M."/>
            <person name="Pohl T."/>
            <person name="Merkel B.J."/>
            <person name="Hornburger P."/>
            <person name="Mueller R.-W."/>
            <person name="Bruemmer F."/>
            <person name="Labrenz M."/>
            <person name="Spormann A.M."/>
            <person name="Op den Camp H."/>
            <person name="Overmann J."/>
            <person name="Amann R."/>
            <person name="Jetten M.S.M."/>
            <person name="Mascher T."/>
            <person name="Medema M.H."/>
            <person name="Devos D.P."/>
            <person name="Kaster A.-K."/>
            <person name="Ovreas L."/>
            <person name="Rohde M."/>
            <person name="Galperin M.Y."/>
            <person name="Jogler C."/>
        </authorList>
    </citation>
    <scope>NUCLEOTIDE SEQUENCE [LARGE SCALE GENOMIC DNA]</scope>
    <source>
        <strain evidence="1 2">V144</strain>
    </source>
</reference>
<organism evidence="1 2">
    <name type="scientific">Gimesia aquarii</name>
    <dbReference type="NCBI Taxonomy" id="2527964"/>
    <lineage>
        <taxon>Bacteria</taxon>
        <taxon>Pseudomonadati</taxon>
        <taxon>Planctomycetota</taxon>
        <taxon>Planctomycetia</taxon>
        <taxon>Planctomycetales</taxon>
        <taxon>Planctomycetaceae</taxon>
        <taxon>Gimesia</taxon>
    </lineage>
</organism>
<dbReference type="AlphaFoldDB" id="A0A517W2G3"/>
<gene>
    <name evidence="1" type="ORF">V144x_49620</name>
</gene>
<protein>
    <recommendedName>
        <fullName evidence="3">Phospholipase C/D domain-containing protein</fullName>
    </recommendedName>
</protein>
<dbReference type="RefSeq" id="WP_144988995.1">
    <property type="nucleotide sequence ID" value="NZ_CP037920.1"/>
</dbReference>
<proteinExistence type="predicted"/>
<evidence type="ECO:0000313" key="1">
    <source>
        <dbReference type="EMBL" id="QDT99451.1"/>
    </source>
</evidence>
<dbReference type="EMBL" id="CP037920">
    <property type="protein sequence ID" value="QDT99451.1"/>
    <property type="molecule type" value="Genomic_DNA"/>
</dbReference>
<dbReference type="KEGG" id="gaw:V144x_49620"/>
<dbReference type="Proteomes" id="UP000318704">
    <property type="component" value="Chromosome"/>
</dbReference>
<evidence type="ECO:0000313" key="2">
    <source>
        <dbReference type="Proteomes" id="UP000318704"/>
    </source>
</evidence>
<name>A0A517W2G3_9PLAN</name>
<accession>A0A517W2G3</accession>
<evidence type="ECO:0008006" key="3">
    <source>
        <dbReference type="Google" id="ProtNLM"/>
    </source>
</evidence>